<evidence type="ECO:0000256" key="5">
    <source>
        <dbReference type="ARBA" id="ARBA00022763"/>
    </source>
</evidence>
<sequence length="663" mass="75662">MIDKRDFKAFKLVSKYAPSGDQPQAIETLVDNIEGGERAQILLGATGTGKTYTMSQVISKVNKPTLVIAHNKTLAGQLYGEFKEFFPENAVEYFVSYYDYYQPEAYVPSSDTYIEKDSSVNDEIDKLRHSATSSLLERNDVIVVASVSCIYGLGSPKEYADSAVSLRPGQEISRDQLLNALVDIQFERNDIDFQRGRFRVRGDVVEVFPASRDEHAFRIEFFGDEIDRIREIESLTGKVLGDADHLVLFPATHFVTNDEHMEQSISKIQAELADQLKLFEAEGKLLEAQRLRQRTEYDIEMLREMGYTNGVENYSRHMDGRSAGEPPYTLLDFFPEDFLIMIDESHMTMGQIKGMYNGDKARKQMLVDYGFRLPSALDNRPLRREEFESHVHQIVYVSATPGDYEMEQTDTIVEQIIRPTGLLDPEVEVRPSMGQMDDLLGEINLRVERGERTFITTLTKKMAEDLTDYLKEMGVKVKYMHSDIKTLERTEIIRDLRLGVFDVLIGINLLREGIDVPEVSLVAILDADKEGFLRNERGLIQTIGRAARNADGHVIMYADRMTDSMQRAIDETARRRAIQMAYNEEHGIIPQTIKKDIRDLISISRAVEAKATEAETNYESMTRSERQEAIKQLQKNMQEAAELLDFELAAQLRDLILELKAMD</sequence>
<dbReference type="GO" id="GO:0006289">
    <property type="term" value="P:nucleotide-excision repair"/>
    <property type="evidence" value="ECO:0007669"/>
    <property type="project" value="UniProtKB-UniRule"/>
</dbReference>
<dbReference type="SUPFAM" id="SSF52540">
    <property type="entry name" value="P-loop containing nucleoside triphosphate hydrolases"/>
    <property type="match status" value="2"/>
</dbReference>
<dbReference type="HAMAP" id="MF_00204">
    <property type="entry name" value="UvrB"/>
    <property type="match status" value="1"/>
</dbReference>
<dbReference type="InterPro" id="IPR001650">
    <property type="entry name" value="Helicase_C-like"/>
</dbReference>
<dbReference type="CDD" id="cd17916">
    <property type="entry name" value="DEXHc_UvrB"/>
    <property type="match status" value="1"/>
</dbReference>
<evidence type="ECO:0000259" key="17">
    <source>
        <dbReference type="PROSITE" id="PS51192"/>
    </source>
</evidence>
<dbReference type="GO" id="GO:0005524">
    <property type="term" value="F:ATP binding"/>
    <property type="evidence" value="ECO:0007669"/>
    <property type="project" value="UniProtKB-UniRule"/>
</dbReference>
<evidence type="ECO:0000256" key="3">
    <source>
        <dbReference type="ARBA" id="ARBA00022490"/>
    </source>
</evidence>
<keyword evidence="3 13" id="KW-0963">Cytoplasm</keyword>
<name>A0A380JQR1_9STRE</name>
<dbReference type="SUPFAM" id="SSF46600">
    <property type="entry name" value="C-terminal UvrC-binding domain of UvrB"/>
    <property type="match status" value="1"/>
</dbReference>
<organism evidence="19 20">
    <name type="scientific">Streptococcus equi subsp. equi</name>
    <dbReference type="NCBI Taxonomy" id="148942"/>
    <lineage>
        <taxon>Bacteria</taxon>
        <taxon>Bacillati</taxon>
        <taxon>Bacillota</taxon>
        <taxon>Bacilli</taxon>
        <taxon>Lactobacillales</taxon>
        <taxon>Streptococcaceae</taxon>
        <taxon>Streptococcus</taxon>
    </lineage>
</organism>
<keyword evidence="10 13" id="KW-0742">SOS response</keyword>
<dbReference type="PROSITE" id="PS51192">
    <property type="entry name" value="HELICASE_ATP_BIND_1"/>
    <property type="match status" value="1"/>
</dbReference>
<dbReference type="Proteomes" id="UP000254461">
    <property type="component" value="Unassembled WGS sequence"/>
</dbReference>
<keyword evidence="15" id="KW-0175">Coiled coil</keyword>
<dbReference type="NCBIfam" id="TIGR00631">
    <property type="entry name" value="uvrb"/>
    <property type="match status" value="1"/>
</dbReference>
<dbReference type="NCBIfam" id="NF003673">
    <property type="entry name" value="PRK05298.1"/>
    <property type="match status" value="1"/>
</dbReference>
<dbReference type="Gene3D" id="4.10.860.10">
    <property type="entry name" value="UVR domain"/>
    <property type="match status" value="1"/>
</dbReference>
<keyword evidence="6 13" id="KW-0228">DNA excision</keyword>
<evidence type="ECO:0000259" key="18">
    <source>
        <dbReference type="PROSITE" id="PS51194"/>
    </source>
</evidence>
<dbReference type="InterPro" id="IPR014001">
    <property type="entry name" value="Helicase_ATP-bd"/>
</dbReference>
<feature type="domain" description="UVR" evidence="16">
    <location>
        <begin position="627"/>
        <end position="662"/>
    </location>
</feature>
<dbReference type="RefSeq" id="WP_043031008.1">
    <property type="nucleotide sequence ID" value="NZ_UHFF01000002.1"/>
</dbReference>
<dbReference type="EMBL" id="UHFF01000002">
    <property type="protein sequence ID" value="SUN46994.1"/>
    <property type="molecule type" value="Genomic_DNA"/>
</dbReference>
<dbReference type="InterPro" id="IPR006935">
    <property type="entry name" value="Helicase/UvrB_N"/>
</dbReference>
<dbReference type="InterPro" id="IPR036876">
    <property type="entry name" value="UVR_dom_sf"/>
</dbReference>
<dbReference type="InterPro" id="IPR041471">
    <property type="entry name" value="UvrB_inter"/>
</dbReference>
<feature type="domain" description="Helicase ATP-binding" evidence="17">
    <location>
        <begin position="31"/>
        <end position="271"/>
    </location>
</feature>
<comment type="subcellular location">
    <subcellularLocation>
        <location evidence="1 13 14">Cytoplasm</location>
    </subcellularLocation>
</comment>
<evidence type="ECO:0000259" key="16">
    <source>
        <dbReference type="PROSITE" id="PS50151"/>
    </source>
</evidence>
<accession>A0A380JQR1</accession>
<dbReference type="SMART" id="SM00490">
    <property type="entry name" value="HELICc"/>
    <property type="match status" value="1"/>
</dbReference>
<dbReference type="InterPro" id="IPR024759">
    <property type="entry name" value="UvrB_YAD/RRR_dom"/>
</dbReference>
<keyword evidence="4 13" id="KW-0547">Nucleotide-binding</keyword>
<evidence type="ECO:0000256" key="10">
    <source>
        <dbReference type="ARBA" id="ARBA00023236"/>
    </source>
</evidence>
<dbReference type="Pfam" id="PF04851">
    <property type="entry name" value="ResIII"/>
    <property type="match status" value="1"/>
</dbReference>
<keyword evidence="8 13" id="KW-0267">Excision nuclease</keyword>
<dbReference type="Pfam" id="PF17757">
    <property type="entry name" value="UvrB_inter"/>
    <property type="match status" value="1"/>
</dbReference>
<feature type="binding site" evidence="13">
    <location>
        <begin position="44"/>
        <end position="51"/>
    </location>
    <ligand>
        <name>ATP</name>
        <dbReference type="ChEBI" id="CHEBI:30616"/>
    </ligand>
</feature>
<proteinExistence type="inferred from homology"/>
<keyword evidence="9 13" id="KW-0234">DNA repair</keyword>
<feature type="domain" description="Helicase C-terminal" evidence="18">
    <location>
        <begin position="435"/>
        <end position="601"/>
    </location>
</feature>
<dbReference type="Pfam" id="PF02151">
    <property type="entry name" value="UVR"/>
    <property type="match status" value="1"/>
</dbReference>
<dbReference type="Pfam" id="PF12344">
    <property type="entry name" value="UvrB"/>
    <property type="match status" value="1"/>
</dbReference>
<dbReference type="PROSITE" id="PS51194">
    <property type="entry name" value="HELICASE_CTER"/>
    <property type="match status" value="1"/>
</dbReference>
<evidence type="ECO:0000256" key="2">
    <source>
        <dbReference type="ARBA" id="ARBA00008533"/>
    </source>
</evidence>
<reference evidence="19 20" key="1">
    <citation type="submission" date="2018-06" db="EMBL/GenBank/DDBJ databases">
        <authorList>
            <consortium name="Pathogen Informatics"/>
            <person name="Doyle S."/>
        </authorList>
    </citation>
    <scope>NUCLEOTIDE SEQUENCE [LARGE SCALE GENOMIC DNA]</scope>
    <source>
        <strain evidence="19 20">NCTC12092</strain>
    </source>
</reference>
<evidence type="ECO:0000313" key="19">
    <source>
        <dbReference type="EMBL" id="SUN46994.1"/>
    </source>
</evidence>
<dbReference type="InterPro" id="IPR004807">
    <property type="entry name" value="UvrB"/>
</dbReference>
<evidence type="ECO:0000256" key="14">
    <source>
        <dbReference type="RuleBase" id="RU003587"/>
    </source>
</evidence>
<protein>
    <recommendedName>
        <fullName evidence="12 13">UvrABC system protein B</fullName>
        <shortName evidence="13">Protein UvrB</shortName>
    </recommendedName>
    <alternativeName>
        <fullName evidence="13">Excinuclease ABC subunit B</fullName>
    </alternativeName>
</protein>
<evidence type="ECO:0000256" key="1">
    <source>
        <dbReference type="ARBA" id="ARBA00004496"/>
    </source>
</evidence>
<evidence type="ECO:0000256" key="7">
    <source>
        <dbReference type="ARBA" id="ARBA00022840"/>
    </source>
</evidence>
<dbReference type="AlphaFoldDB" id="A0A380JQR1"/>
<comment type="function">
    <text evidence="13">The UvrABC repair system catalyzes the recognition and processing of DNA lesions. A damage recognition complex composed of 2 UvrA and 2 UvrB subunits scans DNA for abnormalities. Upon binding of the UvrA(2)B(2) complex to a putative damaged site, the DNA wraps around one UvrB monomer. DNA wrap is dependent on ATP binding by UvrB and probably causes local melting of the DNA helix, facilitating insertion of UvrB beta-hairpin between the DNA strands. Then UvrB probes one DNA strand for the presence of a lesion. If a lesion is found the UvrA subunits dissociate and the UvrB-DNA preincision complex is formed. This complex is subsequently bound by UvrC and the second UvrB is released. If no lesion is found, the DNA wraps around the other UvrB subunit that will check the other stand for damage.</text>
</comment>
<keyword evidence="7 13" id="KW-0067">ATP-binding</keyword>
<evidence type="ECO:0000256" key="8">
    <source>
        <dbReference type="ARBA" id="ARBA00022881"/>
    </source>
</evidence>
<feature type="coiled-coil region" evidence="15">
    <location>
        <begin position="623"/>
        <end position="650"/>
    </location>
</feature>
<dbReference type="GO" id="GO:0009380">
    <property type="term" value="C:excinuclease repair complex"/>
    <property type="evidence" value="ECO:0007669"/>
    <property type="project" value="InterPro"/>
</dbReference>
<dbReference type="PANTHER" id="PTHR24029">
    <property type="entry name" value="UVRABC SYSTEM PROTEIN B"/>
    <property type="match status" value="1"/>
</dbReference>
<comment type="similarity">
    <text evidence="2 13 14">Belongs to the UvrB family.</text>
</comment>
<dbReference type="GO" id="GO:0009381">
    <property type="term" value="F:excinuclease ABC activity"/>
    <property type="evidence" value="ECO:0007669"/>
    <property type="project" value="UniProtKB-UniRule"/>
</dbReference>
<dbReference type="GO" id="GO:0016887">
    <property type="term" value="F:ATP hydrolysis activity"/>
    <property type="evidence" value="ECO:0007669"/>
    <property type="project" value="InterPro"/>
</dbReference>
<comment type="subunit">
    <text evidence="11 13 14">Forms a heterotetramer with UvrA during the search for lesions. Interacts with UvrC in an incision complex.</text>
</comment>
<evidence type="ECO:0000256" key="11">
    <source>
        <dbReference type="ARBA" id="ARBA00026033"/>
    </source>
</evidence>
<feature type="short sequence motif" description="Beta-hairpin" evidence="13">
    <location>
        <begin position="97"/>
        <end position="120"/>
    </location>
</feature>
<dbReference type="GO" id="GO:0005737">
    <property type="term" value="C:cytoplasm"/>
    <property type="evidence" value="ECO:0007669"/>
    <property type="project" value="UniProtKB-SubCell"/>
</dbReference>
<dbReference type="InterPro" id="IPR027417">
    <property type="entry name" value="P-loop_NTPase"/>
</dbReference>
<dbReference type="PANTHER" id="PTHR24029:SF0">
    <property type="entry name" value="UVRABC SYSTEM PROTEIN B"/>
    <property type="match status" value="1"/>
</dbReference>
<evidence type="ECO:0000256" key="13">
    <source>
        <dbReference type="HAMAP-Rule" id="MF_00204"/>
    </source>
</evidence>
<evidence type="ECO:0000256" key="12">
    <source>
        <dbReference type="ARBA" id="ARBA00029504"/>
    </source>
</evidence>
<dbReference type="PROSITE" id="PS50151">
    <property type="entry name" value="UVR"/>
    <property type="match status" value="1"/>
</dbReference>
<evidence type="ECO:0000256" key="4">
    <source>
        <dbReference type="ARBA" id="ARBA00022741"/>
    </source>
</evidence>
<dbReference type="InterPro" id="IPR001943">
    <property type="entry name" value="UVR_dom"/>
</dbReference>
<comment type="domain">
    <text evidence="13">The beta-hairpin motif is involved in DNA binding.</text>
</comment>
<evidence type="ECO:0000313" key="20">
    <source>
        <dbReference type="Proteomes" id="UP000254461"/>
    </source>
</evidence>
<dbReference type="Gene3D" id="3.40.50.300">
    <property type="entry name" value="P-loop containing nucleotide triphosphate hydrolases"/>
    <property type="match status" value="3"/>
</dbReference>
<gene>
    <name evidence="13 19" type="primary">uvrB</name>
    <name evidence="19" type="ORF">NCTC12092_01272</name>
</gene>
<dbReference type="SMART" id="SM00487">
    <property type="entry name" value="DEXDc"/>
    <property type="match status" value="1"/>
</dbReference>
<evidence type="ECO:0000256" key="9">
    <source>
        <dbReference type="ARBA" id="ARBA00023204"/>
    </source>
</evidence>
<dbReference type="GO" id="GO:0009432">
    <property type="term" value="P:SOS response"/>
    <property type="evidence" value="ECO:0007669"/>
    <property type="project" value="UniProtKB-UniRule"/>
</dbReference>
<dbReference type="Pfam" id="PF00271">
    <property type="entry name" value="Helicase_C"/>
    <property type="match status" value="1"/>
</dbReference>
<dbReference type="GO" id="GO:0003677">
    <property type="term" value="F:DNA binding"/>
    <property type="evidence" value="ECO:0007669"/>
    <property type="project" value="UniProtKB-UniRule"/>
</dbReference>
<evidence type="ECO:0000256" key="15">
    <source>
        <dbReference type="SAM" id="Coils"/>
    </source>
</evidence>
<dbReference type="CDD" id="cd18790">
    <property type="entry name" value="SF2_C_UvrB"/>
    <property type="match status" value="1"/>
</dbReference>
<evidence type="ECO:0000256" key="6">
    <source>
        <dbReference type="ARBA" id="ARBA00022769"/>
    </source>
</evidence>
<keyword evidence="5 13" id="KW-0227">DNA damage</keyword>